<dbReference type="WBParaSite" id="Hba_09373">
    <property type="protein sequence ID" value="Hba_09373"/>
    <property type="gene ID" value="Hba_09373"/>
</dbReference>
<evidence type="ECO:0000313" key="2">
    <source>
        <dbReference type="WBParaSite" id="Hba_09373"/>
    </source>
</evidence>
<dbReference type="Proteomes" id="UP000095283">
    <property type="component" value="Unplaced"/>
</dbReference>
<reference evidence="2" key="1">
    <citation type="submission" date="2016-11" db="UniProtKB">
        <authorList>
            <consortium name="WormBaseParasite"/>
        </authorList>
    </citation>
    <scope>IDENTIFICATION</scope>
</reference>
<evidence type="ECO:0000313" key="1">
    <source>
        <dbReference type="Proteomes" id="UP000095283"/>
    </source>
</evidence>
<proteinExistence type="predicted"/>
<organism evidence="1 2">
    <name type="scientific">Heterorhabditis bacteriophora</name>
    <name type="common">Entomopathogenic nematode worm</name>
    <dbReference type="NCBI Taxonomy" id="37862"/>
    <lineage>
        <taxon>Eukaryota</taxon>
        <taxon>Metazoa</taxon>
        <taxon>Ecdysozoa</taxon>
        <taxon>Nematoda</taxon>
        <taxon>Chromadorea</taxon>
        <taxon>Rhabditida</taxon>
        <taxon>Rhabditina</taxon>
        <taxon>Rhabditomorpha</taxon>
        <taxon>Strongyloidea</taxon>
        <taxon>Heterorhabditidae</taxon>
        <taxon>Heterorhabditis</taxon>
    </lineage>
</organism>
<sequence length="493" mass="55715">MAFFDQQELIDEIRHEIRVADDTGLCSMIIAPVRRIAISDTLNYQRRAKYGGLPLNFRVSVSDDDDDIDLGGAYKIPLYEEPIHTREIIETRMRSRTVESESSEGSQFVPGCAKSGSELFVPKSTDVYMSIAIPSFSAVTRFVEECGASLNNPLSEFAQFEAVDEQLAKKILVLYALDGDKEEVTRLHQYLKVLLSLPSNLDLRLFTNYKPNTTKTYFQFRTMTWKLLIYSTNRLIWISPSPIVDVLSLSWLGEIVSVFPIFLFLYNASAPSLLITLGSRGDFHPRGPTYRRQRSAILSPGVRSPLPNSRYSCVFVIRWTSFDISPLMEKKRTFMPLSYQRLISVPWANVCDVRIHEKKQGTDSSWILTITWLPVLDDATISDVIGEDKMNIRHIAQLYESSNWKAVQVEMRSREEGLDASNQMMSMVQAMDTPAYQAFCHSSLGARRPHQAAEAALMEMAAGPLLPPPSPTKKKGKLRQLAKLSKTFTLSGD</sequence>
<accession>A0A1I7WW65</accession>
<keyword evidence="1" id="KW-1185">Reference proteome</keyword>
<dbReference type="AlphaFoldDB" id="A0A1I7WW65"/>
<protein>
    <submittedName>
        <fullName evidence="2">SET domain-containing protein</fullName>
    </submittedName>
</protein>
<name>A0A1I7WW65_HETBA</name>